<dbReference type="Proteomes" id="UP001162541">
    <property type="component" value="Chromosome 4"/>
</dbReference>
<feature type="compositionally biased region" description="Low complexity" evidence="8">
    <location>
        <begin position="33"/>
        <end position="53"/>
    </location>
</feature>
<dbReference type="PROSITE" id="PS51314">
    <property type="entry name" value="VPS37_C"/>
    <property type="match status" value="1"/>
</dbReference>
<accession>A0A176VG58</accession>
<organism evidence="11 12">
    <name type="scientific">Marchantia polymorpha subsp. ruderalis</name>
    <dbReference type="NCBI Taxonomy" id="1480154"/>
    <lineage>
        <taxon>Eukaryota</taxon>
        <taxon>Viridiplantae</taxon>
        <taxon>Streptophyta</taxon>
        <taxon>Embryophyta</taxon>
        <taxon>Marchantiophyta</taxon>
        <taxon>Marchantiopsida</taxon>
        <taxon>Marchantiidae</taxon>
        <taxon>Marchantiales</taxon>
        <taxon>Marchantiaceae</taxon>
        <taxon>Marchantia</taxon>
    </lineage>
</organism>
<dbReference type="GO" id="GO:0043162">
    <property type="term" value="P:ubiquitin-dependent protein catabolic process via the multivesicular body sorting pathway"/>
    <property type="evidence" value="ECO:0007669"/>
    <property type="project" value="TreeGrafter"/>
</dbReference>
<dbReference type="Gene3D" id="1.10.287.660">
    <property type="entry name" value="Helix hairpin bin"/>
    <property type="match status" value="1"/>
</dbReference>
<dbReference type="InterPro" id="IPR029012">
    <property type="entry name" value="Helix_hairpin_bin_sf"/>
</dbReference>
<keyword evidence="12" id="KW-1185">Reference proteome</keyword>
<evidence type="ECO:0000313" key="12">
    <source>
        <dbReference type="Proteomes" id="UP000077202"/>
    </source>
</evidence>
<dbReference type="SUPFAM" id="SSF140111">
    <property type="entry name" value="Endosomal sorting complex assembly domain"/>
    <property type="match status" value="1"/>
</dbReference>
<dbReference type="Proteomes" id="UP000077202">
    <property type="component" value="Unassembled WGS sequence"/>
</dbReference>
<dbReference type="GO" id="GO:0006623">
    <property type="term" value="P:protein targeting to vacuole"/>
    <property type="evidence" value="ECO:0007669"/>
    <property type="project" value="TreeGrafter"/>
</dbReference>
<keyword evidence="5 6" id="KW-0653">Protein transport</keyword>
<dbReference type="EMBL" id="LVLJ01003902">
    <property type="protein sequence ID" value="OAE19301.1"/>
    <property type="molecule type" value="Genomic_DNA"/>
</dbReference>
<evidence type="ECO:0000259" key="9">
    <source>
        <dbReference type="PROSITE" id="PS51314"/>
    </source>
</evidence>
<gene>
    <name evidence="11" type="ORF">AXG93_1860s1100</name>
    <name evidence="10" type="ORF">Mp_4g14010</name>
</gene>
<keyword evidence="4" id="KW-0967">Endosome</keyword>
<feature type="coiled-coil region" evidence="7">
    <location>
        <begin position="161"/>
        <end position="208"/>
    </location>
</feature>
<evidence type="ECO:0000313" key="10">
    <source>
        <dbReference type="EMBL" id="BBN08735.1"/>
    </source>
</evidence>
<sequence length="248" mass="27221">MDGVAMRGGPQQQAESATPFIPTHSWYPPSVLGPSASASRVSSPSTTSSGGTPNPLSRTSAASSDSQRPRSPGSQSQRLSSSVSNALPVLKDKSAEELRGLLMDKDLYNALLHSLDQVRHLDTLRDDLRKGNIDLARHNLGKEAEIAELRNQCMIIRNTQLAAAREKFEEVEKREKEVNARCSPASLLDRLADAANEADEESETIHQQLLSGEIELGEFISKYRKERILYHKRTLTRMAAMTSLTTPG</sequence>
<comment type="similarity">
    <text evidence="2">Belongs to the VPS37 family.</text>
</comment>
<evidence type="ECO:0000256" key="7">
    <source>
        <dbReference type="SAM" id="Coils"/>
    </source>
</evidence>
<evidence type="ECO:0000313" key="13">
    <source>
        <dbReference type="Proteomes" id="UP001162541"/>
    </source>
</evidence>
<keyword evidence="3 6" id="KW-0813">Transport</keyword>
<dbReference type="PANTHER" id="PTHR13678">
    <property type="entry name" value="VACUOLAR PROTEIN SORTING-ASSOCIATED PROTEIN 37"/>
    <property type="match status" value="1"/>
</dbReference>
<dbReference type="EMBL" id="AP019869">
    <property type="protein sequence ID" value="BBN08735.1"/>
    <property type="molecule type" value="Genomic_DNA"/>
</dbReference>
<keyword evidence="7" id="KW-0175">Coiled coil</keyword>
<proteinExistence type="inferred from homology"/>
<evidence type="ECO:0000256" key="6">
    <source>
        <dbReference type="PROSITE-ProRule" id="PRU00646"/>
    </source>
</evidence>
<feature type="region of interest" description="Disordered" evidence="8">
    <location>
        <begin position="1"/>
        <end position="87"/>
    </location>
</feature>
<evidence type="ECO:0000256" key="5">
    <source>
        <dbReference type="ARBA" id="ARBA00022927"/>
    </source>
</evidence>
<reference evidence="13" key="3">
    <citation type="journal article" date="2020" name="Curr. Biol.">
        <title>Chromatin organization in early land plants reveals an ancestral association between H3K27me3, transposons, and constitutive heterochromatin.</title>
        <authorList>
            <person name="Montgomery S.A."/>
            <person name="Tanizawa Y."/>
            <person name="Galik B."/>
            <person name="Wang N."/>
            <person name="Ito T."/>
            <person name="Mochizuki T."/>
            <person name="Akimcheva S."/>
            <person name="Bowman J.L."/>
            <person name="Cognat V."/>
            <person name="Marechal-Drouard L."/>
            <person name="Ekker H."/>
            <person name="Hong S.F."/>
            <person name="Kohchi T."/>
            <person name="Lin S.S."/>
            <person name="Liu L.D."/>
            <person name="Nakamura Y."/>
            <person name="Valeeva L.R."/>
            <person name="Shakirov E.V."/>
            <person name="Shippen D.E."/>
            <person name="Wei W.L."/>
            <person name="Yagura M."/>
            <person name="Yamaoka S."/>
            <person name="Yamato K.T."/>
            <person name="Liu C."/>
            <person name="Berger F."/>
        </authorList>
    </citation>
    <scope>NUCLEOTIDE SEQUENCE [LARGE SCALE GENOMIC DNA]</scope>
    <source>
        <strain evidence="13">Tak-1</strain>
    </source>
</reference>
<evidence type="ECO:0000256" key="8">
    <source>
        <dbReference type="SAM" id="MobiDB-lite"/>
    </source>
</evidence>
<dbReference type="InterPro" id="IPR009851">
    <property type="entry name" value="Mod_r"/>
</dbReference>
<evidence type="ECO:0000256" key="4">
    <source>
        <dbReference type="ARBA" id="ARBA00022753"/>
    </source>
</evidence>
<protein>
    <recommendedName>
        <fullName evidence="9">VPS37 C-terminal domain-containing protein</fullName>
    </recommendedName>
</protein>
<evidence type="ECO:0000256" key="1">
    <source>
        <dbReference type="ARBA" id="ARBA00004177"/>
    </source>
</evidence>
<dbReference type="InterPro" id="IPR037202">
    <property type="entry name" value="ESCRT_assembly_dom"/>
</dbReference>
<evidence type="ECO:0000256" key="2">
    <source>
        <dbReference type="ARBA" id="ARBA00007617"/>
    </source>
</evidence>
<reference evidence="10" key="2">
    <citation type="journal article" date="2019" name="Curr. Biol.">
        <title>Chromatin organization in early land plants reveals an ancestral association between H3K27me3, transposons, and constitutive heterochromatin.</title>
        <authorList>
            <person name="Montgomery S.A."/>
            <person name="Tanizawa Y."/>
            <person name="Galik B."/>
            <person name="Wang N."/>
            <person name="Ito T."/>
            <person name="Mochizuki T."/>
            <person name="Akimcheva S."/>
            <person name="Bowman J."/>
            <person name="Cognat V."/>
            <person name="Drouard L."/>
            <person name="Ekker H."/>
            <person name="Houng S."/>
            <person name="Kohchi T."/>
            <person name="Lin S."/>
            <person name="Liu L.D."/>
            <person name="Nakamura Y."/>
            <person name="Valeeva L.R."/>
            <person name="Shakirov E.V."/>
            <person name="Shippen D.E."/>
            <person name="Wei W."/>
            <person name="Yagura M."/>
            <person name="Yamaoka S."/>
            <person name="Yamato K.T."/>
            <person name="Liu C."/>
            <person name="Berger F."/>
        </authorList>
    </citation>
    <scope>NUCLEOTIDE SEQUENCE [LARGE SCALE GENOMIC DNA]</scope>
    <source>
        <strain evidence="10">Tak-1</strain>
    </source>
</reference>
<feature type="domain" description="VPS37 C-terminal" evidence="9">
    <location>
        <begin position="168"/>
        <end position="248"/>
    </location>
</feature>
<evidence type="ECO:0000313" key="11">
    <source>
        <dbReference type="EMBL" id="OAE19301.1"/>
    </source>
</evidence>
<dbReference type="PANTHER" id="PTHR13678:SF2">
    <property type="entry name" value="VACUOLAR PROTEIN SORTING-ASSOCIATED PROTEIN 37A"/>
    <property type="match status" value="1"/>
</dbReference>
<dbReference type="Pfam" id="PF07200">
    <property type="entry name" value="Mod_r"/>
    <property type="match status" value="1"/>
</dbReference>
<name>A0A176VG58_MARPO</name>
<feature type="compositionally biased region" description="Low complexity" evidence="8">
    <location>
        <begin position="63"/>
        <end position="84"/>
    </location>
</feature>
<evidence type="ECO:0000256" key="3">
    <source>
        <dbReference type="ARBA" id="ARBA00022448"/>
    </source>
</evidence>
<dbReference type="GO" id="GO:0006612">
    <property type="term" value="P:protein targeting to membrane"/>
    <property type="evidence" value="ECO:0007669"/>
    <property type="project" value="TreeGrafter"/>
</dbReference>
<comment type="subcellular location">
    <subcellularLocation>
        <location evidence="1">Endosome</location>
    </subcellularLocation>
</comment>
<dbReference type="AlphaFoldDB" id="A0A176VG58"/>
<dbReference type="GO" id="GO:0000813">
    <property type="term" value="C:ESCRT I complex"/>
    <property type="evidence" value="ECO:0007669"/>
    <property type="project" value="UniProtKB-ARBA"/>
</dbReference>
<reference evidence="11 12" key="1">
    <citation type="submission" date="2016-03" db="EMBL/GenBank/DDBJ databases">
        <title>Mechanisms controlling the formation of the plant cell surface in tip-growing cells are functionally conserved among land plants.</title>
        <authorList>
            <person name="Honkanen S."/>
            <person name="Jones V.A."/>
            <person name="Morieri G."/>
            <person name="Champion C."/>
            <person name="Hetherington A.J."/>
            <person name="Kelly S."/>
            <person name="Saint-Marcoux D."/>
            <person name="Proust H."/>
            <person name="Prescott H."/>
            <person name="Dolan L."/>
        </authorList>
    </citation>
    <scope>NUCLEOTIDE SEQUENCE [LARGE SCALE GENOMIC DNA]</scope>
    <source>
        <strain evidence="12">cv. Tak-1 and cv. Tak-2</strain>
        <tissue evidence="11">Whole gametophyte</tissue>
    </source>
</reference>